<evidence type="ECO:0000313" key="2">
    <source>
        <dbReference type="Proteomes" id="UP001152300"/>
    </source>
</evidence>
<accession>A0A9X0AWJ5</accession>
<organism evidence="1 2">
    <name type="scientific">Sclerotinia nivalis</name>
    <dbReference type="NCBI Taxonomy" id="352851"/>
    <lineage>
        <taxon>Eukaryota</taxon>
        <taxon>Fungi</taxon>
        <taxon>Dikarya</taxon>
        <taxon>Ascomycota</taxon>
        <taxon>Pezizomycotina</taxon>
        <taxon>Leotiomycetes</taxon>
        <taxon>Helotiales</taxon>
        <taxon>Sclerotiniaceae</taxon>
        <taxon>Sclerotinia</taxon>
    </lineage>
</organism>
<comment type="caution">
    <text evidence="1">The sequence shown here is derived from an EMBL/GenBank/DDBJ whole genome shotgun (WGS) entry which is preliminary data.</text>
</comment>
<evidence type="ECO:0000313" key="1">
    <source>
        <dbReference type="EMBL" id="KAJ8070281.1"/>
    </source>
</evidence>
<dbReference type="Proteomes" id="UP001152300">
    <property type="component" value="Unassembled WGS sequence"/>
</dbReference>
<reference evidence="1" key="1">
    <citation type="submission" date="2022-11" db="EMBL/GenBank/DDBJ databases">
        <title>Genome Resource of Sclerotinia nivalis Strain SnTB1, a Plant Pathogen Isolated from American Ginseng.</title>
        <authorList>
            <person name="Fan S."/>
        </authorList>
    </citation>
    <scope>NUCLEOTIDE SEQUENCE</scope>
    <source>
        <strain evidence="1">SnTB1</strain>
    </source>
</reference>
<name>A0A9X0AWJ5_9HELO</name>
<gene>
    <name evidence="1" type="ORF">OCU04_000664</name>
</gene>
<sequence length="145" mass="16259">MGIHPPINTTKNECSHSTLVCNRGYAPRKCNMFSDDIPFWRDYVSANLVDGPSRMFHEAFDGPTRTISITASMTLFFSIPITISNVPSAFFLVPTLRKLVKASHEPDDSRLMPRRNQVGKYDTKSIVMICCGSLCGMEEDQSLVH</sequence>
<protein>
    <submittedName>
        <fullName evidence="1">Uncharacterized protein</fullName>
    </submittedName>
</protein>
<proteinExistence type="predicted"/>
<dbReference type="AlphaFoldDB" id="A0A9X0AWJ5"/>
<dbReference type="EMBL" id="JAPEIS010000001">
    <property type="protein sequence ID" value="KAJ8070281.1"/>
    <property type="molecule type" value="Genomic_DNA"/>
</dbReference>
<keyword evidence="2" id="KW-1185">Reference proteome</keyword>